<organism evidence="3 4">
    <name type="scientific">Amphibacillus marinus</name>
    <dbReference type="NCBI Taxonomy" id="872970"/>
    <lineage>
        <taxon>Bacteria</taxon>
        <taxon>Bacillati</taxon>
        <taxon>Bacillota</taxon>
        <taxon>Bacilli</taxon>
        <taxon>Bacillales</taxon>
        <taxon>Bacillaceae</taxon>
        <taxon>Amphibacillus</taxon>
    </lineage>
</organism>
<dbReference type="STRING" id="872970.SAMN04488134_11289"/>
<dbReference type="GO" id="GO:0016787">
    <property type="term" value="F:hydrolase activity"/>
    <property type="evidence" value="ECO:0007669"/>
    <property type="project" value="UniProtKB-KW"/>
</dbReference>
<keyword evidence="4" id="KW-1185">Reference proteome</keyword>
<dbReference type="Proteomes" id="UP000199300">
    <property type="component" value="Unassembled WGS sequence"/>
</dbReference>
<dbReference type="SUPFAM" id="SSF53474">
    <property type="entry name" value="alpha/beta-Hydrolases"/>
    <property type="match status" value="1"/>
</dbReference>
<reference evidence="3 4" key="1">
    <citation type="submission" date="2016-10" db="EMBL/GenBank/DDBJ databases">
        <authorList>
            <person name="de Groot N.N."/>
        </authorList>
    </citation>
    <scope>NUCLEOTIDE SEQUENCE [LARGE SCALE GENOMIC DNA]</scope>
    <source>
        <strain evidence="3 4">CGMCC 1.10434</strain>
    </source>
</reference>
<feature type="domain" description="Alpha/beta hydrolase fold-5" evidence="2">
    <location>
        <begin position="63"/>
        <end position="226"/>
    </location>
</feature>
<evidence type="ECO:0000256" key="1">
    <source>
        <dbReference type="SAM" id="Phobius"/>
    </source>
</evidence>
<sequence length="242" mass="27208">MWKKIIKYGIIPVIVMLIVSLLGFYVWSQQTYQASEFLHQHVEAIPRVNDWVVFEPEEQSIEGIILYPGAKVEPEAYSYLALKLSDQGYLVVIPEVRLNFAILDINKANEIIEEYPAIENWYLGGHSLGGVAAASYTFEHLNQIAGLFFLASYPTNDFSALDLPMLSIYAELDGLSTPEKVLEREALLSEQAQFNQISGGNHAQFGLYGPQKGDNDATITAQEQQDQIIDQLLSWFKDSSIN</sequence>
<protein>
    <submittedName>
        <fullName evidence="3">Alpha/beta hydrolase family protein</fullName>
    </submittedName>
</protein>
<evidence type="ECO:0000313" key="4">
    <source>
        <dbReference type="Proteomes" id="UP000199300"/>
    </source>
</evidence>
<keyword evidence="1" id="KW-1133">Transmembrane helix</keyword>
<accession>A0A1H8SDI7</accession>
<dbReference type="Pfam" id="PF12695">
    <property type="entry name" value="Abhydrolase_5"/>
    <property type="match status" value="1"/>
</dbReference>
<keyword evidence="1" id="KW-0472">Membrane</keyword>
<evidence type="ECO:0000313" key="3">
    <source>
        <dbReference type="EMBL" id="SEO76414.1"/>
    </source>
</evidence>
<dbReference type="InterPro" id="IPR029059">
    <property type="entry name" value="AB_hydrolase_5"/>
</dbReference>
<dbReference type="AlphaFoldDB" id="A0A1H8SDI7"/>
<gene>
    <name evidence="3" type="ORF">SAMN04488134_11289</name>
</gene>
<keyword evidence="1" id="KW-0812">Transmembrane</keyword>
<keyword evidence="3" id="KW-0378">Hydrolase</keyword>
<name>A0A1H8SDI7_9BACI</name>
<dbReference type="RefSeq" id="WP_245751692.1">
    <property type="nucleotide sequence ID" value="NZ_FODJ01000012.1"/>
</dbReference>
<dbReference type="Gene3D" id="3.40.50.1820">
    <property type="entry name" value="alpha/beta hydrolase"/>
    <property type="match status" value="1"/>
</dbReference>
<evidence type="ECO:0000259" key="2">
    <source>
        <dbReference type="Pfam" id="PF12695"/>
    </source>
</evidence>
<feature type="transmembrane region" description="Helical" evidence="1">
    <location>
        <begin position="5"/>
        <end position="27"/>
    </location>
</feature>
<proteinExistence type="predicted"/>
<dbReference type="EMBL" id="FODJ01000012">
    <property type="protein sequence ID" value="SEO76414.1"/>
    <property type="molecule type" value="Genomic_DNA"/>
</dbReference>
<dbReference type="InterPro" id="IPR029058">
    <property type="entry name" value="AB_hydrolase_fold"/>
</dbReference>